<feature type="compositionally biased region" description="Basic residues" evidence="1">
    <location>
        <begin position="256"/>
        <end position="270"/>
    </location>
</feature>
<feature type="region of interest" description="Disordered" evidence="1">
    <location>
        <begin position="833"/>
        <end position="902"/>
    </location>
</feature>
<name>A0A176VBW2_MARPO</name>
<gene>
    <name evidence="2" type="ORF">AXG93_592s1050</name>
</gene>
<sequence>MVLELARSVEGGAGRGGGGGGGETCSICLEPISGEGLSSQRRIYDDRQYMQVTQEEDVDTVMHHVVGIVESFSSRPKGKLSSSGRGGRGGTEGKDFTWHATISAAVRPFIFESAERFAVELESFLVSGLDIAAFDQRSKLAACVRDRVTLSDEEFTLPSLKKDGQNAYDLYDEDVDEEFGHLMVGIVFQSNISSVNATLLVNRITERSDTMKKVRQDDDTGNQERNTSQRESAFDRPVKKDTGKHAVKDSTLDRGRSKHRSESRKKRKSRSSSSRSSTPPRHKRRKRDKSVKSRSRKKRKHSKKKDKKSSQEHKRKSRKSRSRKNVSSSSDNSSYSESSRSGRSLSPVERGARRKASKRDQTFADNPINEKTDIRKTHTPDDERRTRDRRKSPRRYRSRSFEPREKVERKRLDGSSLEDFGKPRRARPGHRGSQEFERKDRYSTDAEGRSLSRTPDTRYRARPLSIDAERRSLSRSPDARFRTRPLSTSISPRVSAGRKSWYGPGSSSPHSPSPMDDDQTVRWVPSLDIPAQRADVVEEDAKTLETKLREQALANLMRHLNQKKNTTISTSVGEPVEITAVDKQTQEYEAPPAMKELKSSSYILKSEVRSCKDADERDEDGVLETNSQNVDKDVTHVEEIGDDAHSDTELVTPSIDNTKGKGGVVELSSSLEAAEVAIPEDLQASGVSYGKATSLEGRDIVVELVVDKEPFEFDLPIRDSTAPMLIADQIGLKKHNTCEVMTEGKKGLAKGTQEDGDSCVQEACDPQLEIQLTKSPFESRQTGNLSSCFKDISSVGSKKSPGLTEEPSPMETSKCGVNEKVVIVNHEIAAITVEDGEHTDSAIVDEESAKNESTSEKTQSCLNDESKPGASSTVREDGDEAGESGRFQQKSMSVSRGGESVQVSYKVYIPQRAAAARRRLQQ</sequence>
<feature type="region of interest" description="Disordered" evidence="1">
    <location>
        <begin position="794"/>
        <end position="813"/>
    </location>
</feature>
<organism evidence="2 3">
    <name type="scientific">Marchantia polymorpha subsp. ruderalis</name>
    <dbReference type="NCBI Taxonomy" id="1480154"/>
    <lineage>
        <taxon>Eukaryota</taxon>
        <taxon>Viridiplantae</taxon>
        <taxon>Streptophyta</taxon>
        <taxon>Embryophyta</taxon>
        <taxon>Marchantiophyta</taxon>
        <taxon>Marchantiopsida</taxon>
        <taxon>Marchantiidae</taxon>
        <taxon>Marchantiales</taxon>
        <taxon>Marchantiaceae</taxon>
        <taxon>Marchantia</taxon>
    </lineage>
</organism>
<feature type="compositionally biased region" description="Basic and acidic residues" evidence="1">
    <location>
        <begin position="432"/>
        <end position="459"/>
    </location>
</feature>
<feature type="compositionally biased region" description="Low complexity" evidence="1">
    <location>
        <begin position="74"/>
        <end position="83"/>
    </location>
</feature>
<evidence type="ECO:0000313" key="3">
    <source>
        <dbReference type="Proteomes" id="UP000077202"/>
    </source>
</evidence>
<reference evidence="2" key="1">
    <citation type="submission" date="2016-03" db="EMBL/GenBank/DDBJ databases">
        <title>Mechanisms controlling the formation of the plant cell surface in tip-growing cells are functionally conserved among land plants.</title>
        <authorList>
            <person name="Honkanen S."/>
            <person name="Jones V.A."/>
            <person name="Morieri G."/>
            <person name="Champion C."/>
            <person name="Hetherington A.J."/>
            <person name="Kelly S."/>
            <person name="Saint-Marcoux D."/>
            <person name="Proust H."/>
            <person name="Prescott H."/>
            <person name="Dolan L."/>
        </authorList>
    </citation>
    <scope>NUCLEOTIDE SEQUENCE [LARGE SCALE GENOMIC DNA]</scope>
    <source>
        <tissue evidence="2">Whole gametophyte</tissue>
    </source>
</reference>
<accession>A0A176VBW2</accession>
<dbReference type="Proteomes" id="UP000077202">
    <property type="component" value="Unassembled WGS sequence"/>
</dbReference>
<dbReference type="PANTHER" id="PTHR47692">
    <property type="entry name" value="RING/U-BOX SUPERFAMILY PROTEIN"/>
    <property type="match status" value="1"/>
</dbReference>
<feature type="compositionally biased region" description="Polar residues" evidence="1">
    <location>
        <begin position="856"/>
        <end position="873"/>
    </location>
</feature>
<feature type="compositionally biased region" description="Basic residues" evidence="1">
    <location>
        <begin position="280"/>
        <end position="324"/>
    </location>
</feature>
<dbReference type="PANTHER" id="PTHR47692:SF2">
    <property type="entry name" value="ZINC FINGER RING-TYPE DOMAIN CONTAINING PROTEIN"/>
    <property type="match status" value="1"/>
</dbReference>
<feature type="compositionally biased region" description="Basic and acidic residues" evidence="1">
    <location>
        <begin position="399"/>
        <end position="413"/>
    </location>
</feature>
<evidence type="ECO:0000313" key="2">
    <source>
        <dbReference type="EMBL" id="OAE18398.1"/>
    </source>
</evidence>
<feature type="region of interest" description="Disordered" evidence="1">
    <location>
        <begin position="74"/>
        <end position="93"/>
    </location>
</feature>
<protein>
    <submittedName>
        <fullName evidence="2">Uncharacterized protein</fullName>
    </submittedName>
</protein>
<proteinExistence type="predicted"/>
<feature type="compositionally biased region" description="Basic residues" evidence="1">
    <location>
        <begin position="387"/>
        <end position="398"/>
    </location>
</feature>
<feature type="compositionally biased region" description="Basic and acidic residues" evidence="1">
    <location>
        <begin position="232"/>
        <end position="255"/>
    </location>
</feature>
<feature type="region of interest" description="Disordered" evidence="1">
    <location>
        <begin position="210"/>
        <end position="520"/>
    </location>
</feature>
<dbReference type="EMBL" id="LVLJ01004071">
    <property type="protein sequence ID" value="OAE18398.1"/>
    <property type="molecule type" value="Genomic_DNA"/>
</dbReference>
<dbReference type="AlphaFoldDB" id="A0A176VBW2"/>
<keyword evidence="3" id="KW-1185">Reference proteome</keyword>
<comment type="caution">
    <text evidence="2">The sequence shown here is derived from an EMBL/GenBank/DDBJ whole genome shotgun (WGS) entry which is preliminary data.</text>
</comment>
<feature type="compositionally biased region" description="Basic and acidic residues" evidence="1">
    <location>
        <begin position="467"/>
        <end position="481"/>
    </location>
</feature>
<feature type="compositionally biased region" description="Low complexity" evidence="1">
    <location>
        <begin position="503"/>
        <end position="514"/>
    </location>
</feature>
<feature type="compositionally biased region" description="Low complexity" evidence="1">
    <location>
        <begin position="325"/>
        <end position="346"/>
    </location>
</feature>
<feature type="compositionally biased region" description="Basic and acidic residues" evidence="1">
    <location>
        <begin position="358"/>
        <end position="386"/>
    </location>
</feature>
<evidence type="ECO:0000256" key="1">
    <source>
        <dbReference type="SAM" id="MobiDB-lite"/>
    </source>
</evidence>